<dbReference type="AlphaFoldDB" id="A0A9X2P252"/>
<protein>
    <recommendedName>
        <fullName evidence="3">Phosphoribosyl-AMP cyclohydrolase</fullName>
    </recommendedName>
</protein>
<name>A0A9X2P252_9BACT</name>
<dbReference type="PIRSF" id="PIRSF028288">
    <property type="entry name" value="UCP028288"/>
    <property type="match status" value="1"/>
</dbReference>
<evidence type="ECO:0008006" key="3">
    <source>
        <dbReference type="Google" id="ProtNLM"/>
    </source>
</evidence>
<evidence type="ECO:0000313" key="1">
    <source>
        <dbReference type="EMBL" id="MCR9013943.1"/>
    </source>
</evidence>
<gene>
    <name evidence="1" type="ORF">NU887_02785</name>
</gene>
<organism evidence="1 2">
    <name type="scientific">Aquiflexum gelatinilyticum</name>
    <dbReference type="NCBI Taxonomy" id="2961943"/>
    <lineage>
        <taxon>Bacteria</taxon>
        <taxon>Pseudomonadati</taxon>
        <taxon>Bacteroidota</taxon>
        <taxon>Cytophagia</taxon>
        <taxon>Cytophagales</taxon>
        <taxon>Cyclobacteriaceae</taxon>
        <taxon>Aquiflexum</taxon>
    </lineage>
</organism>
<dbReference type="Gene3D" id="3.10.450.50">
    <property type="match status" value="1"/>
</dbReference>
<sequence>MKNKLMIATALGAMTVFSSCNPQPETKLEVTVNEVAEPTLTVAEINAAQQAWCDALVEIGRLHSTGGDYKAFAEQVLTDAYDYDEGRVFFKPTLTTGDQVFRKTKKGALAYFVGGDPEYPNDNGFALKPWVEVRYDNDERGAEEVMILGNIGIAMGSVYFKDKDGNEIFVDKTFVFKKGDDGKIRLILHKSALPVM</sequence>
<reference evidence="1" key="1">
    <citation type="submission" date="2022-08" db="EMBL/GenBank/DDBJ databases">
        <authorList>
            <person name="Zhang D."/>
        </authorList>
    </citation>
    <scope>NUCLEOTIDE SEQUENCE</scope>
    <source>
        <strain evidence="1">XJ19-11</strain>
    </source>
</reference>
<accession>A0A9X2P252</accession>
<dbReference type="PROSITE" id="PS51257">
    <property type="entry name" value="PROKAR_LIPOPROTEIN"/>
    <property type="match status" value="1"/>
</dbReference>
<comment type="caution">
    <text evidence="1">The sequence shown here is derived from an EMBL/GenBank/DDBJ whole genome shotgun (WGS) entry which is preliminary data.</text>
</comment>
<keyword evidence="2" id="KW-1185">Reference proteome</keyword>
<dbReference type="RefSeq" id="WP_258421833.1">
    <property type="nucleotide sequence ID" value="NZ_JANSUY010000001.1"/>
</dbReference>
<dbReference type="InterPro" id="IPR016878">
    <property type="entry name" value="MICAH-like"/>
</dbReference>
<dbReference type="EMBL" id="JANSUY010000001">
    <property type="protein sequence ID" value="MCR9013943.1"/>
    <property type="molecule type" value="Genomic_DNA"/>
</dbReference>
<dbReference type="Proteomes" id="UP001142175">
    <property type="component" value="Unassembled WGS sequence"/>
</dbReference>
<evidence type="ECO:0000313" key="2">
    <source>
        <dbReference type="Proteomes" id="UP001142175"/>
    </source>
</evidence>
<proteinExistence type="predicted"/>